<dbReference type="Gene3D" id="3.40.1280.10">
    <property type="match status" value="1"/>
</dbReference>
<evidence type="ECO:0000313" key="4">
    <source>
        <dbReference type="EMBL" id="MBC1176638.1"/>
    </source>
</evidence>
<dbReference type="VEuPathDB" id="VectorBase:LLOJ005547"/>
<dbReference type="Proteomes" id="UP000092461">
    <property type="component" value="Unassembled WGS sequence"/>
</dbReference>
<evidence type="ECO:0000256" key="2">
    <source>
        <dbReference type="ARBA" id="ARBA00022679"/>
    </source>
</evidence>
<dbReference type="EMBL" id="GITU01007935">
    <property type="protein sequence ID" value="MBC1176638.1"/>
    <property type="molecule type" value="Transcribed_RNA"/>
</dbReference>
<reference evidence="5" key="3">
    <citation type="submission" date="2020-05" db="UniProtKB">
        <authorList>
            <consortium name="EnsemblMetazoa"/>
        </authorList>
    </citation>
    <scope>IDENTIFICATION</scope>
    <source>
        <strain evidence="5">Jacobina</strain>
    </source>
</reference>
<proteinExistence type="predicted"/>
<evidence type="ECO:0000313" key="6">
    <source>
        <dbReference type="Proteomes" id="UP000092461"/>
    </source>
</evidence>
<dbReference type="Pfam" id="PF00588">
    <property type="entry name" value="SpoU_methylase"/>
    <property type="match status" value="1"/>
</dbReference>
<dbReference type="SUPFAM" id="SSF75217">
    <property type="entry name" value="alpha/beta knot"/>
    <property type="match status" value="1"/>
</dbReference>
<keyword evidence="6" id="KW-1185">Reference proteome</keyword>
<accession>A0A1B0CLR0</accession>
<dbReference type="AlphaFoldDB" id="A0A1B0CLR0"/>
<dbReference type="InterPro" id="IPR016024">
    <property type="entry name" value="ARM-type_fold"/>
</dbReference>
<dbReference type="PANTHER" id="PTHR12029:SF11">
    <property type="entry name" value="METHYLTRANSFERASE TARBP1-RELATED"/>
    <property type="match status" value="1"/>
</dbReference>
<dbReference type="InterPro" id="IPR029028">
    <property type="entry name" value="Alpha/beta_knot_MTases"/>
</dbReference>
<reference evidence="4" key="2">
    <citation type="journal article" date="2020" name="BMC">
        <title>Leishmania infection induces a limited differential gene expression in the sand fly midgut.</title>
        <authorList>
            <person name="Coutinho-Abreu I.V."/>
            <person name="Serafim T.D."/>
            <person name="Meneses C."/>
            <person name="Kamhawi S."/>
            <person name="Oliveira F."/>
            <person name="Valenzuela J.G."/>
        </authorList>
    </citation>
    <scope>NUCLEOTIDE SEQUENCE</scope>
    <source>
        <strain evidence="4">Jacobina</strain>
        <tissue evidence="4">Midgut</tissue>
    </source>
</reference>
<dbReference type="GO" id="GO:0003723">
    <property type="term" value="F:RNA binding"/>
    <property type="evidence" value="ECO:0007669"/>
    <property type="project" value="InterPro"/>
</dbReference>
<dbReference type="CDD" id="cd18091">
    <property type="entry name" value="SpoU-like_TRM3-like"/>
    <property type="match status" value="1"/>
</dbReference>
<dbReference type="VEuPathDB" id="VectorBase:LLONM1_000608"/>
<dbReference type="InterPro" id="IPR044748">
    <property type="entry name" value="Trm3/TARBP1_C"/>
</dbReference>
<dbReference type="EnsemblMetazoa" id="LLOJ005547-RA">
    <property type="protein sequence ID" value="LLOJ005547-PA"/>
    <property type="gene ID" value="LLOJ005547"/>
</dbReference>
<dbReference type="SUPFAM" id="SSF48371">
    <property type="entry name" value="ARM repeat"/>
    <property type="match status" value="1"/>
</dbReference>
<evidence type="ECO:0000259" key="3">
    <source>
        <dbReference type="Pfam" id="PF00588"/>
    </source>
</evidence>
<sequence length="936" mass="107863">MPEHRGKMINWNPLIVGKIIKYAQGNEAQKEFLADVENFDPVSVEAYALITEWISVTTGTLSRSEMMIFNTSEFWSEFEENYLSWDAHIRSQMLKVIKMIAIIDIDIVLANSLTSDELNVEIFEILVEGEAARVFPVHLPKIMEYMSSRKFLQMLLESDDCKFRFRILRSFAALTDLLPLNNPIIMRLMDFMECGCEAKILEILMFFMKKILILPPPKPIQEHIFEVIKIGCESDDQTVRKNAFFVLQHFLQDFFFPVDSVTCYIAIVNAIAQNQSHLMCPAISMLPKVEGMELKWQILLLRCILRTQNRQIVCPTLKYITSREDFRDILQDILSLAFAALNQIQIHRGGEERDAAQRFCLKAFTLNWKTSIEHFATISWLPFPLYSILTYITDDIASFSSLELMSLKGKSQFASVCGVFIEKFPSKWISIEETMRKILEDISLISHHITEAIGQKLTYFSNELLCELLCAREGAEVSFLQKNSPLRELQFKIVNYVVERKKDHTVLELLVDRYATISRTKVMYYPNSHHHLAKLRIIQGIAKIAKQTKAWHKKYLEFILNEANQPSILYILELLVAETIPTEEIEELFRKLEDPKDLKMHSIQSIFCILFILCKKKQCRDFSRKTFRALHPWTMGQNFSCRLYAQIAMQKIFPLLEDVQEHEREMHRVVEFSFEHLSGNPEKNIERLVKDFRFNFLNVDCLLCDKYIFRDIPRITGVAESEIVHECSEGDESLANITHPWHEKNSPGAQTAVEMYDNIQTKIIPPDGFVGGTQGEGKQSSLVVCASLIENHPNLGGLARTCEIFGVQRLTLNSLRDIENSQFLALSMSAEKWLMLEEVKKWQIIAYCAEMKRQGYTIVGAEQTAKSVVLSEVAFPEKTLLVLGHEKEGLPADIISFLDIAVEIPQLGRLRSLNVHVTGSIFIYQYAMQHLLQGKN</sequence>
<dbReference type="InterPro" id="IPR045330">
    <property type="entry name" value="TRM3/TARBP1"/>
</dbReference>
<dbReference type="InterPro" id="IPR001537">
    <property type="entry name" value="SpoU_MeTrfase"/>
</dbReference>
<name>A0A1B0CLR0_LUTLO</name>
<evidence type="ECO:0000256" key="1">
    <source>
        <dbReference type="ARBA" id="ARBA00022603"/>
    </source>
</evidence>
<dbReference type="EMBL" id="AJWK01017543">
    <property type="status" value="NOT_ANNOTATED_CDS"/>
    <property type="molecule type" value="Genomic_DNA"/>
</dbReference>
<feature type="domain" description="tRNA/rRNA methyltransferase SpoU type" evidence="3">
    <location>
        <begin position="782"/>
        <end position="924"/>
    </location>
</feature>
<keyword evidence="2" id="KW-0808">Transferase</keyword>
<dbReference type="GO" id="GO:0016423">
    <property type="term" value="F:tRNA (guanine) methyltransferase activity"/>
    <property type="evidence" value="ECO:0007669"/>
    <property type="project" value="InterPro"/>
</dbReference>
<organism evidence="5 6">
    <name type="scientific">Lutzomyia longipalpis</name>
    <name type="common">Sand fly</name>
    <dbReference type="NCBI Taxonomy" id="7200"/>
    <lineage>
        <taxon>Eukaryota</taxon>
        <taxon>Metazoa</taxon>
        <taxon>Ecdysozoa</taxon>
        <taxon>Arthropoda</taxon>
        <taxon>Hexapoda</taxon>
        <taxon>Insecta</taxon>
        <taxon>Pterygota</taxon>
        <taxon>Neoptera</taxon>
        <taxon>Endopterygota</taxon>
        <taxon>Diptera</taxon>
        <taxon>Nematocera</taxon>
        <taxon>Psychodoidea</taxon>
        <taxon>Psychodidae</taxon>
        <taxon>Lutzomyia</taxon>
        <taxon>Lutzomyia</taxon>
    </lineage>
</organism>
<dbReference type="InterPro" id="IPR029026">
    <property type="entry name" value="tRNA_m1G_MTases_N"/>
</dbReference>
<evidence type="ECO:0000313" key="5">
    <source>
        <dbReference type="EnsemblMetazoa" id="LLOJ005547-PA"/>
    </source>
</evidence>
<keyword evidence="1 4" id="KW-0489">Methyltransferase</keyword>
<reference evidence="6" key="1">
    <citation type="submission" date="2012-05" db="EMBL/GenBank/DDBJ databases">
        <title>Whole Genome Assembly of Lutzomyia longipalpis.</title>
        <authorList>
            <person name="Richards S."/>
            <person name="Qu C."/>
            <person name="Dillon R."/>
            <person name="Worley K."/>
            <person name="Scherer S."/>
            <person name="Batterton M."/>
            <person name="Taylor A."/>
            <person name="Hawes A."/>
            <person name="Hernandez B."/>
            <person name="Kovar C."/>
            <person name="Mandapat C."/>
            <person name="Pham C."/>
            <person name="Qu C."/>
            <person name="Jing C."/>
            <person name="Bess C."/>
            <person name="Bandaranaike D."/>
            <person name="Ngo D."/>
            <person name="Ongeri F."/>
            <person name="Arias F."/>
            <person name="Lara F."/>
            <person name="Weissenberger G."/>
            <person name="Kamau G."/>
            <person name="Han H."/>
            <person name="Shen H."/>
            <person name="Dinh H."/>
            <person name="Khalil I."/>
            <person name="Jones J."/>
            <person name="Shafer J."/>
            <person name="Jayaseelan J."/>
            <person name="Quiroz J."/>
            <person name="Blankenburg K."/>
            <person name="Nguyen L."/>
            <person name="Jackson L."/>
            <person name="Francisco L."/>
            <person name="Tang L.-Y."/>
            <person name="Pu L.-L."/>
            <person name="Perales L."/>
            <person name="Lorensuhewa L."/>
            <person name="Munidasa M."/>
            <person name="Coyle M."/>
            <person name="Taylor M."/>
            <person name="Puazo M."/>
            <person name="Firestine M."/>
            <person name="Scheel M."/>
            <person name="Javaid M."/>
            <person name="Wang M."/>
            <person name="Li M."/>
            <person name="Tabassum N."/>
            <person name="Saada N."/>
            <person name="Osuji N."/>
            <person name="Aqrawi P."/>
            <person name="Fu Q."/>
            <person name="Thornton R."/>
            <person name="Raj R."/>
            <person name="Goodspeed R."/>
            <person name="Mata R."/>
            <person name="Najjar R."/>
            <person name="Gubbala S."/>
            <person name="Lee S."/>
            <person name="Denson S."/>
            <person name="Patil S."/>
            <person name="Macmil S."/>
            <person name="Qi S."/>
            <person name="Matskevitch T."/>
            <person name="Palculict T."/>
            <person name="Mathew T."/>
            <person name="Vee V."/>
            <person name="Velamala V."/>
            <person name="Korchina V."/>
            <person name="Cai W."/>
            <person name="Liu W."/>
            <person name="Dai W."/>
            <person name="Zou X."/>
            <person name="Zhu Y."/>
            <person name="Zhang Y."/>
            <person name="Wu Y.-Q."/>
            <person name="Xin Y."/>
            <person name="Nazarath L."/>
            <person name="Kovar C."/>
            <person name="Han Y."/>
            <person name="Muzny D."/>
            <person name="Gibbs R."/>
        </authorList>
    </citation>
    <scope>NUCLEOTIDE SEQUENCE [LARGE SCALE GENOMIC DNA]</scope>
    <source>
        <strain evidence="6">Jacobina</strain>
    </source>
</reference>
<dbReference type="PANTHER" id="PTHR12029">
    <property type="entry name" value="RNA METHYLTRANSFERASE"/>
    <property type="match status" value="1"/>
</dbReference>
<dbReference type="GO" id="GO:0030488">
    <property type="term" value="P:tRNA methylation"/>
    <property type="evidence" value="ECO:0007669"/>
    <property type="project" value="InterPro"/>
</dbReference>
<protein>
    <submittedName>
        <fullName evidence="4">Putative rna methylase spou family</fullName>
    </submittedName>
</protein>